<name>Q17WN1_HELAH</name>
<dbReference type="Proteomes" id="UP000000775">
    <property type="component" value="Chromosome"/>
</dbReference>
<dbReference type="AlphaFoldDB" id="Q17WN1"/>
<dbReference type="EMBL" id="AM260522">
    <property type="protein sequence ID" value="CAJ99945.1"/>
    <property type="molecule type" value="Genomic_DNA"/>
</dbReference>
<dbReference type="STRING" id="382638.Hac_1187"/>
<protein>
    <submittedName>
        <fullName evidence="1">Uncharacterized protein</fullName>
    </submittedName>
</protein>
<accession>Q17WN1</accession>
<dbReference type="KEGG" id="hac:Hac_1187"/>
<keyword evidence="2" id="KW-1185">Reference proteome</keyword>
<evidence type="ECO:0000313" key="1">
    <source>
        <dbReference type="EMBL" id="CAJ99945.1"/>
    </source>
</evidence>
<dbReference type="HOGENOM" id="CLU_219082_0_0_7"/>
<gene>
    <name evidence="1" type="primary">fragment 3</name>
    <name evidence="1" type="ordered locus">Hac_1187</name>
</gene>
<sequence>MKIKDNTLEINQAKNTYLFKAKNTKIIREY</sequence>
<evidence type="ECO:0000313" key="2">
    <source>
        <dbReference type="Proteomes" id="UP000000775"/>
    </source>
</evidence>
<reference evidence="1 2" key="1">
    <citation type="journal article" date="2006" name="PLoS Genet.">
        <title>Who ate whom? Adaptive Helicobacter genomic changes that accompanied a host jump from early humans to large felines.</title>
        <authorList>
            <person name="Eppinger M."/>
            <person name="Baar C."/>
            <person name="Linz B."/>
            <person name="Raddatz G."/>
            <person name="Lanz C."/>
            <person name="Keller H."/>
            <person name="Morelli G."/>
            <person name="Gressmann H."/>
            <person name="Achtman M."/>
            <person name="Schuster S.C."/>
        </authorList>
    </citation>
    <scope>NUCLEOTIDE SEQUENCE [LARGE SCALE GENOMIC DNA]</scope>
    <source>
        <strain evidence="1 2">Sheeba</strain>
    </source>
</reference>
<proteinExistence type="predicted"/>
<organism evidence="1 2">
    <name type="scientific">Helicobacter acinonychis (strain Sheeba)</name>
    <dbReference type="NCBI Taxonomy" id="382638"/>
    <lineage>
        <taxon>Bacteria</taxon>
        <taxon>Pseudomonadati</taxon>
        <taxon>Campylobacterota</taxon>
        <taxon>Epsilonproteobacteria</taxon>
        <taxon>Campylobacterales</taxon>
        <taxon>Helicobacteraceae</taxon>
        <taxon>Helicobacter</taxon>
    </lineage>
</organism>